<organism evidence="3 4">
    <name type="scientific">Taenia crassiceps</name>
    <dbReference type="NCBI Taxonomy" id="6207"/>
    <lineage>
        <taxon>Eukaryota</taxon>
        <taxon>Metazoa</taxon>
        <taxon>Spiralia</taxon>
        <taxon>Lophotrochozoa</taxon>
        <taxon>Platyhelminthes</taxon>
        <taxon>Cestoda</taxon>
        <taxon>Eucestoda</taxon>
        <taxon>Cyclophyllidea</taxon>
        <taxon>Taeniidae</taxon>
        <taxon>Taenia</taxon>
    </lineage>
</organism>
<keyword evidence="2" id="KW-0472">Membrane</keyword>
<sequence length="215" mass="23559">MGKDSQLRVEFYWIFEPAFARANAVCCQISSAFCFILALGLVIGGAVLIDKNSGVLYRWTEICEDVYPISPSSDTSHVWDGICDNFSGEQRNFAIGIAMVFFGCVFMVVASVMMCCACGFLAFSDTSKSVITVTQQPQMVNQMPMGSYSNQPKTPQFVAPSYQPNQPQVPLGYPIQTTPYPTAPAYSMPPTVPPTYDQATETPDALSMPTKNHIN</sequence>
<feature type="region of interest" description="Disordered" evidence="1">
    <location>
        <begin position="196"/>
        <end position="215"/>
    </location>
</feature>
<feature type="transmembrane region" description="Helical" evidence="2">
    <location>
        <begin position="93"/>
        <end position="123"/>
    </location>
</feature>
<gene>
    <name evidence="3" type="ORF">TcWFU_006042</name>
</gene>
<comment type="caution">
    <text evidence="3">The sequence shown here is derived from an EMBL/GenBank/DDBJ whole genome shotgun (WGS) entry which is preliminary data.</text>
</comment>
<evidence type="ECO:0000313" key="3">
    <source>
        <dbReference type="EMBL" id="KAL5105824.1"/>
    </source>
</evidence>
<accession>A0ABR4Q808</accession>
<protein>
    <submittedName>
        <fullName evidence="3">Uncharacterized protein</fullName>
    </submittedName>
</protein>
<evidence type="ECO:0000256" key="2">
    <source>
        <dbReference type="SAM" id="Phobius"/>
    </source>
</evidence>
<keyword evidence="4" id="KW-1185">Reference proteome</keyword>
<evidence type="ECO:0000256" key="1">
    <source>
        <dbReference type="SAM" id="MobiDB-lite"/>
    </source>
</evidence>
<dbReference type="Proteomes" id="UP001651158">
    <property type="component" value="Unassembled WGS sequence"/>
</dbReference>
<evidence type="ECO:0000313" key="4">
    <source>
        <dbReference type="Proteomes" id="UP001651158"/>
    </source>
</evidence>
<keyword evidence="2" id="KW-1133">Transmembrane helix</keyword>
<name>A0ABR4Q808_9CEST</name>
<dbReference type="EMBL" id="JAKROA010000007">
    <property type="protein sequence ID" value="KAL5105824.1"/>
    <property type="molecule type" value="Genomic_DNA"/>
</dbReference>
<proteinExistence type="predicted"/>
<keyword evidence="2" id="KW-0812">Transmembrane</keyword>
<reference evidence="3 4" key="1">
    <citation type="journal article" date="2022" name="Front. Cell. Infect. Microbiol.">
        <title>The Genomes of Two Strains of Taenia crassiceps the Animal Model for the Study of Human Cysticercosis.</title>
        <authorList>
            <person name="Bobes R.J."/>
            <person name="Estrada K."/>
            <person name="Rios-Valencia D.G."/>
            <person name="Calderon-Gallegos A."/>
            <person name="de la Torre P."/>
            <person name="Carrero J.C."/>
            <person name="Sanchez-Flores A."/>
            <person name="Laclette J.P."/>
        </authorList>
    </citation>
    <scope>NUCLEOTIDE SEQUENCE [LARGE SCALE GENOMIC DNA]</scope>
    <source>
        <strain evidence="3">WFUcys</strain>
    </source>
</reference>
<feature type="transmembrane region" description="Helical" evidence="2">
    <location>
        <begin position="29"/>
        <end position="49"/>
    </location>
</feature>